<dbReference type="PANTHER" id="PTHR11895">
    <property type="entry name" value="TRANSAMIDASE"/>
    <property type="match status" value="1"/>
</dbReference>
<dbReference type="GO" id="GO:0003824">
    <property type="term" value="F:catalytic activity"/>
    <property type="evidence" value="ECO:0007669"/>
    <property type="project" value="InterPro"/>
</dbReference>
<dbReference type="RefSeq" id="WP_132123197.1">
    <property type="nucleotide sequence ID" value="NZ_SLWS01000009.1"/>
</dbReference>
<evidence type="ECO:0000259" key="1">
    <source>
        <dbReference type="Pfam" id="PF01425"/>
    </source>
</evidence>
<dbReference type="AlphaFoldDB" id="A0A4R2JBV9"/>
<accession>A0A4R2JBV9</accession>
<sequence>MSLREWLDIEIAGRRERVGGCVDRAKETTASHGAWITVGPRSTADDGPLAGVPLAVKDNIDVAGLATTAGSPLFADAVAETDAGVVSVLKSAGATVLGKTNLHELGFGITSNNATFGPVRHPWHPARSAGGSSGGSAVAVALDVVPVSLGTDTGGSVTIPASFCGIVGFRPSTGRYPGDGVVNLSYSRDTVGVHARTARDVRIIDEVITSGSTPGAPGELEGLRIGVPASRYRDVDPRVTEVVRAALATLTAAGAQLVEVEVRDDLTLAAESGDPLVLFEFARLLRQRLLLTGSPLAGAGLAEVASRISSPDVRALLAGMASAPVTVERYTAARDARWRLREAYREAFERSGADVLAWPTCPVLPPLIGEDDTIMLHERPVPLFPTVIRNTEPGTVAGQPAVSLPAGTTADDLPVGLCLEGRVFDDERLLRIAVAVEDVLPRNDLRAG</sequence>
<protein>
    <submittedName>
        <fullName evidence="2">Mandelamide amidase</fullName>
    </submittedName>
</protein>
<comment type="caution">
    <text evidence="2">The sequence shown here is derived from an EMBL/GenBank/DDBJ whole genome shotgun (WGS) entry which is preliminary data.</text>
</comment>
<dbReference type="EMBL" id="SLWS01000009">
    <property type="protein sequence ID" value="TCO54208.1"/>
    <property type="molecule type" value="Genomic_DNA"/>
</dbReference>
<evidence type="ECO:0000313" key="3">
    <source>
        <dbReference type="Proteomes" id="UP000295680"/>
    </source>
</evidence>
<dbReference type="InterPro" id="IPR036928">
    <property type="entry name" value="AS_sf"/>
</dbReference>
<dbReference type="SUPFAM" id="SSF75304">
    <property type="entry name" value="Amidase signature (AS) enzymes"/>
    <property type="match status" value="1"/>
</dbReference>
<dbReference type="Pfam" id="PF01425">
    <property type="entry name" value="Amidase"/>
    <property type="match status" value="1"/>
</dbReference>
<feature type="domain" description="Amidase" evidence="1">
    <location>
        <begin position="43"/>
        <end position="430"/>
    </location>
</feature>
<organism evidence="2 3">
    <name type="scientific">Actinocrispum wychmicini</name>
    <dbReference type="NCBI Taxonomy" id="1213861"/>
    <lineage>
        <taxon>Bacteria</taxon>
        <taxon>Bacillati</taxon>
        <taxon>Actinomycetota</taxon>
        <taxon>Actinomycetes</taxon>
        <taxon>Pseudonocardiales</taxon>
        <taxon>Pseudonocardiaceae</taxon>
        <taxon>Actinocrispum</taxon>
    </lineage>
</organism>
<dbReference type="Gene3D" id="3.90.1300.10">
    <property type="entry name" value="Amidase signature (AS) domain"/>
    <property type="match status" value="1"/>
</dbReference>
<dbReference type="InterPro" id="IPR023631">
    <property type="entry name" value="Amidase_dom"/>
</dbReference>
<dbReference type="InterPro" id="IPR000120">
    <property type="entry name" value="Amidase"/>
</dbReference>
<gene>
    <name evidence="2" type="ORF">EV192_109188</name>
</gene>
<dbReference type="Proteomes" id="UP000295680">
    <property type="component" value="Unassembled WGS sequence"/>
</dbReference>
<dbReference type="PANTHER" id="PTHR11895:SF151">
    <property type="entry name" value="GLUTAMYL-TRNA(GLN) AMIDOTRANSFERASE SUBUNIT A"/>
    <property type="match status" value="1"/>
</dbReference>
<dbReference type="OrthoDB" id="182039at2"/>
<evidence type="ECO:0000313" key="2">
    <source>
        <dbReference type="EMBL" id="TCO54208.1"/>
    </source>
</evidence>
<reference evidence="2 3" key="1">
    <citation type="submission" date="2019-03" db="EMBL/GenBank/DDBJ databases">
        <title>Genomic Encyclopedia of Type Strains, Phase IV (KMG-IV): sequencing the most valuable type-strain genomes for metagenomic binning, comparative biology and taxonomic classification.</title>
        <authorList>
            <person name="Goeker M."/>
        </authorList>
    </citation>
    <scope>NUCLEOTIDE SEQUENCE [LARGE SCALE GENOMIC DNA]</scope>
    <source>
        <strain evidence="2 3">DSM 45934</strain>
    </source>
</reference>
<proteinExistence type="predicted"/>
<name>A0A4R2JBV9_9PSEU</name>
<keyword evidence="3" id="KW-1185">Reference proteome</keyword>